<keyword evidence="1" id="KW-1003">Cell membrane</keyword>
<dbReference type="EMBL" id="JAGQHS010000023">
    <property type="protein sequence ID" value="MCA9755445.1"/>
    <property type="molecule type" value="Genomic_DNA"/>
</dbReference>
<dbReference type="Pfam" id="PF00535">
    <property type="entry name" value="Glycos_transf_2"/>
    <property type="match status" value="1"/>
</dbReference>
<evidence type="ECO:0000259" key="10">
    <source>
        <dbReference type="Pfam" id="PF00535"/>
    </source>
</evidence>
<keyword evidence="2" id="KW-0328">Glycosyltransferase</keyword>
<reference evidence="11" key="2">
    <citation type="journal article" date="2021" name="Microbiome">
        <title>Successional dynamics and alternative stable states in a saline activated sludge microbial community over 9 years.</title>
        <authorList>
            <person name="Wang Y."/>
            <person name="Ye J."/>
            <person name="Ju F."/>
            <person name="Liu L."/>
            <person name="Boyd J.A."/>
            <person name="Deng Y."/>
            <person name="Parks D.H."/>
            <person name="Jiang X."/>
            <person name="Yin X."/>
            <person name="Woodcroft B.J."/>
            <person name="Tyson G.W."/>
            <person name="Hugenholtz P."/>
            <person name="Polz M.F."/>
            <person name="Zhang T."/>
        </authorList>
    </citation>
    <scope>NUCLEOTIDE SEQUENCE</scope>
    <source>
        <strain evidence="11">HKST-UBA02</strain>
    </source>
</reference>
<evidence type="ECO:0000256" key="5">
    <source>
        <dbReference type="ARBA" id="ARBA00022985"/>
    </source>
</evidence>
<dbReference type="InterPro" id="IPR001173">
    <property type="entry name" value="Glyco_trans_2-like"/>
</dbReference>
<evidence type="ECO:0000256" key="7">
    <source>
        <dbReference type="ARBA" id="ARBA00023136"/>
    </source>
</evidence>
<protein>
    <submittedName>
        <fullName evidence="11">Glycosyltransferase family 2 protein</fullName>
    </submittedName>
</protein>
<evidence type="ECO:0000313" key="11">
    <source>
        <dbReference type="EMBL" id="MCA9755445.1"/>
    </source>
</evidence>
<dbReference type="GO" id="GO:0005886">
    <property type="term" value="C:plasma membrane"/>
    <property type="evidence" value="ECO:0007669"/>
    <property type="project" value="TreeGrafter"/>
</dbReference>
<feature type="domain" description="Glycosyltransferase 2-like" evidence="10">
    <location>
        <begin position="25"/>
        <end position="163"/>
    </location>
</feature>
<feature type="compositionally biased region" description="Basic and acidic residues" evidence="8">
    <location>
        <begin position="352"/>
        <end position="376"/>
    </location>
</feature>
<evidence type="ECO:0000256" key="2">
    <source>
        <dbReference type="ARBA" id="ARBA00022676"/>
    </source>
</evidence>
<evidence type="ECO:0000256" key="6">
    <source>
        <dbReference type="ARBA" id="ARBA00022989"/>
    </source>
</evidence>
<dbReference type="InterPro" id="IPR050256">
    <property type="entry name" value="Glycosyltransferase_2"/>
</dbReference>
<proteinExistence type="predicted"/>
<dbReference type="PANTHER" id="PTHR48090">
    <property type="entry name" value="UNDECAPRENYL-PHOSPHATE 4-DEOXY-4-FORMAMIDO-L-ARABINOSE TRANSFERASE-RELATED"/>
    <property type="match status" value="1"/>
</dbReference>
<evidence type="ECO:0000256" key="1">
    <source>
        <dbReference type="ARBA" id="ARBA00022475"/>
    </source>
</evidence>
<feature type="transmembrane region" description="Helical" evidence="9">
    <location>
        <begin position="285"/>
        <end position="308"/>
    </location>
</feature>
<keyword evidence="5" id="KW-0448">Lipopolysaccharide biosynthesis</keyword>
<feature type="transmembrane region" description="Helical" evidence="9">
    <location>
        <begin position="251"/>
        <end position="273"/>
    </location>
</feature>
<name>A0A956NDG9_UNCEI</name>
<dbReference type="PANTHER" id="PTHR48090:SF3">
    <property type="entry name" value="UNDECAPRENYL-PHOSPHATE 4-DEOXY-4-FORMAMIDO-L-ARABINOSE TRANSFERASE"/>
    <property type="match status" value="1"/>
</dbReference>
<feature type="compositionally biased region" description="Polar residues" evidence="8">
    <location>
        <begin position="377"/>
        <end position="388"/>
    </location>
</feature>
<dbReference type="SUPFAM" id="SSF53448">
    <property type="entry name" value="Nucleotide-diphospho-sugar transferases"/>
    <property type="match status" value="1"/>
</dbReference>
<feature type="region of interest" description="Disordered" evidence="8">
    <location>
        <begin position="342"/>
        <end position="415"/>
    </location>
</feature>
<evidence type="ECO:0000256" key="9">
    <source>
        <dbReference type="SAM" id="Phobius"/>
    </source>
</evidence>
<dbReference type="InterPro" id="IPR029044">
    <property type="entry name" value="Nucleotide-diphossugar_trans"/>
</dbReference>
<gene>
    <name evidence="11" type="ORF">KDA27_06565</name>
</gene>
<comment type="caution">
    <text evidence="11">The sequence shown here is derived from an EMBL/GenBank/DDBJ whole genome shotgun (WGS) entry which is preliminary data.</text>
</comment>
<reference evidence="11" key="1">
    <citation type="submission" date="2020-04" db="EMBL/GenBank/DDBJ databases">
        <authorList>
            <person name="Zhang T."/>
        </authorList>
    </citation>
    <scope>NUCLEOTIDE SEQUENCE</scope>
    <source>
        <strain evidence="11">HKST-UBA02</strain>
    </source>
</reference>
<keyword evidence="3" id="KW-0808">Transferase</keyword>
<sequence>MSPRSDAARRSVRRSLQGDDAVDISVVVPVYNEVDSIPRLVEQVEAALDPLDKSYELILVDDGSSDGSWGALAALREAHPHLVAIRLAVNRGQTPALMAGFDASRGHVVVTLDGDLQNDPADIPKLLDELDRGFEIVSGWRKKRQDGFLLRRAPSIAANWISRQLTGLSIRDNGCALKAYRGEVLRSVSLYSEFHRFIVPLAQMGGARVSEVETNHRARVFGHSKYGIGRVFRVVADLATLFMVTRYSQRLFVWFLLFAVPLIGLAALFAVWVGHILVGNTDGPLLVPIAGTIVMIQAALAAVGYGLFAERIRFLAPTRGRVGSRLVASVSGAGGEETVLLRGTESRSLTKTRPDAAPRPDTAPRPETTLRPDTTLRPETTPSSQTTLGLLAGSQGDRDAKSPGSGSSPVGETER</sequence>
<feature type="compositionally biased region" description="Polar residues" evidence="8">
    <location>
        <begin position="404"/>
        <end position="415"/>
    </location>
</feature>
<evidence type="ECO:0000256" key="8">
    <source>
        <dbReference type="SAM" id="MobiDB-lite"/>
    </source>
</evidence>
<keyword evidence="7 9" id="KW-0472">Membrane</keyword>
<dbReference type="AlphaFoldDB" id="A0A956NDG9"/>
<dbReference type="CDD" id="cd04187">
    <property type="entry name" value="DPM1_like_bac"/>
    <property type="match status" value="1"/>
</dbReference>
<dbReference type="GO" id="GO:0009103">
    <property type="term" value="P:lipopolysaccharide biosynthetic process"/>
    <property type="evidence" value="ECO:0007669"/>
    <property type="project" value="UniProtKB-KW"/>
</dbReference>
<dbReference type="Proteomes" id="UP000739538">
    <property type="component" value="Unassembled WGS sequence"/>
</dbReference>
<dbReference type="Gene3D" id="3.90.550.10">
    <property type="entry name" value="Spore Coat Polysaccharide Biosynthesis Protein SpsA, Chain A"/>
    <property type="match status" value="1"/>
</dbReference>
<keyword evidence="6 9" id="KW-1133">Transmembrane helix</keyword>
<keyword evidence="4 9" id="KW-0812">Transmembrane</keyword>
<dbReference type="GO" id="GO:0016757">
    <property type="term" value="F:glycosyltransferase activity"/>
    <property type="evidence" value="ECO:0007669"/>
    <property type="project" value="UniProtKB-KW"/>
</dbReference>
<evidence type="ECO:0000313" key="12">
    <source>
        <dbReference type="Proteomes" id="UP000739538"/>
    </source>
</evidence>
<accession>A0A956NDG9</accession>
<organism evidence="11 12">
    <name type="scientific">Eiseniibacteriota bacterium</name>
    <dbReference type="NCBI Taxonomy" id="2212470"/>
    <lineage>
        <taxon>Bacteria</taxon>
        <taxon>Candidatus Eiseniibacteriota</taxon>
    </lineage>
</organism>
<evidence type="ECO:0000256" key="3">
    <source>
        <dbReference type="ARBA" id="ARBA00022679"/>
    </source>
</evidence>
<evidence type="ECO:0000256" key="4">
    <source>
        <dbReference type="ARBA" id="ARBA00022692"/>
    </source>
</evidence>